<dbReference type="PANTHER" id="PTHR19932">
    <property type="entry name" value="WD REPEAT AND HMG-BOX DNA BINDING PROTEIN"/>
    <property type="match status" value="1"/>
</dbReference>
<evidence type="ECO:0000256" key="1">
    <source>
        <dbReference type="ARBA" id="ARBA00004123"/>
    </source>
</evidence>
<dbReference type="SUPFAM" id="SSF50978">
    <property type="entry name" value="WD40 repeat-like"/>
    <property type="match status" value="1"/>
</dbReference>
<dbReference type="Pfam" id="PF20946">
    <property type="entry name" value="Ctf4_C"/>
    <property type="match status" value="1"/>
</dbReference>
<comment type="subcellular location">
    <subcellularLocation>
        <location evidence="1">Nucleus</location>
    </subcellularLocation>
</comment>
<dbReference type="InterPro" id="IPR048591">
    <property type="entry name" value="WDHD1/CFT4_hel"/>
</dbReference>
<feature type="compositionally biased region" description="Basic and acidic residues" evidence="5">
    <location>
        <begin position="747"/>
        <end position="757"/>
    </location>
</feature>
<evidence type="ECO:0000256" key="3">
    <source>
        <dbReference type="ARBA" id="ARBA00022737"/>
    </source>
</evidence>
<keyword evidence="9" id="KW-1185">Reference proteome</keyword>
<evidence type="ECO:0000259" key="6">
    <source>
        <dbReference type="Pfam" id="PF12341"/>
    </source>
</evidence>
<feature type="region of interest" description="Disordered" evidence="5">
    <location>
        <begin position="747"/>
        <end position="772"/>
    </location>
</feature>
<evidence type="ECO:0000313" key="9">
    <source>
        <dbReference type="Proteomes" id="UP001497600"/>
    </source>
</evidence>
<name>A0ABP0EED5_9ASCO</name>
<feature type="compositionally biased region" description="Acidic residues" evidence="5">
    <location>
        <begin position="344"/>
        <end position="362"/>
    </location>
</feature>
<dbReference type="Pfam" id="PF12341">
    <property type="entry name" value="Mcl1_mid"/>
    <property type="match status" value="1"/>
</dbReference>
<keyword evidence="2" id="KW-0853">WD repeat</keyword>
<feature type="domain" description="WDHD1/CFT4 second beta-propeller" evidence="6">
    <location>
        <begin position="435"/>
        <end position="744"/>
    </location>
</feature>
<feature type="compositionally biased region" description="Acidic residues" evidence="5">
    <location>
        <begin position="758"/>
        <end position="768"/>
    </location>
</feature>
<evidence type="ECO:0000313" key="8">
    <source>
        <dbReference type="EMBL" id="CAK7907726.1"/>
    </source>
</evidence>
<dbReference type="Gene3D" id="2.130.10.10">
    <property type="entry name" value="YVTN repeat-like/Quinoprotein amine dehydrogenase"/>
    <property type="match status" value="2"/>
</dbReference>
<gene>
    <name evidence="8" type="primary">CTF4</name>
    <name evidence="8" type="ORF">CAAN4_E06766</name>
</gene>
<sequence>MENTITAFPDGHSHVVYDGVNSKFIVGNSGGLIKVFKPSEPDLEPESLDIAENISKLVLSTSGHQALVATLSGKLELVDLKQLESTGDVYRSELPLRDAVYINEGKRVVVGGDDSVLVVVDLQVHPPAISKTNLPNSFLNASYNPTGEMLAVSTSGRHVQIYSVINEMPTLLETIKNIIPERVCTSMEVEEIDDGERVCTKTEWSPNGELLLVSSSEGIDIFNRSNFTTKESSIPYDTPEDSLVDFALSPNGKFVAQVWKSKSLYIYNFDTKQQVEKTKLSCKEIPINVTWGFTSKKNTYDLFVGTSNGDIISISDIVEQGDALQEKTQKPRSPTINSLFLDEADESGDEGTNTDDLLDGSDADVPRMNDIEDSMVIDEDDDEEEAEQDQDVDAYLARRKRQRSNGHHPQTSVAPTSSLNGRGGDGGFSSGYSIKPYSPGSTPWNSDKSAVTSRRYLSMNSIGYTWAVKSTKDESNIQDQQSITISFFDRAVNKDYHFTDYYSYDLCSMNTRGVLLGCSGHPENNRDHAGRLYYRHHESLQDSWDRKIPLLKGEFITSITLTSSGDDLVVVGTNFGYVRYFNLYGVCVFLMKTTPVVTLISSGSIVFIVNQSSSSTFTYSMLNAGVDYRYIQQDVLLPLRYSPSRLLIKGIFFNEHNDPCIVPGIDDTVLILSNWRETHNGKWIPILNLHDSITEGGQNDVKKNWNCWPLGLYKDEVSCLILKSGKYPGFPLPLPVEVTIEMPVSVKERKSKDSGRGEEDEEIQEQTEVDTNKEDPEELFLRALTMGRIVHGSLAEAEDEEEIMERLEAYSMSFDKSLLKIFAKSCQDTQLSRAYSVAKLIKTDKALFAASKIAERMEFISLATRIAKLREDLLEDE</sequence>
<accession>A0ABP0EED5</accession>
<feature type="domain" description="WDHD1/CFT4 helical bundle" evidence="7">
    <location>
        <begin position="776"/>
        <end position="875"/>
    </location>
</feature>
<dbReference type="EMBL" id="OZ004257">
    <property type="protein sequence ID" value="CAK7907726.1"/>
    <property type="molecule type" value="Genomic_DNA"/>
</dbReference>
<evidence type="ECO:0000256" key="2">
    <source>
        <dbReference type="ARBA" id="ARBA00022574"/>
    </source>
</evidence>
<protein>
    <submittedName>
        <fullName evidence="8">DNA polymerase alpha-binding protein</fullName>
    </submittedName>
</protein>
<feature type="region of interest" description="Disordered" evidence="5">
    <location>
        <begin position="344"/>
        <end position="367"/>
    </location>
</feature>
<reference evidence="8 9" key="1">
    <citation type="submission" date="2024-01" db="EMBL/GenBank/DDBJ databases">
        <authorList>
            <consortium name="Genoscope - CEA"/>
            <person name="William W."/>
        </authorList>
    </citation>
    <scope>NUCLEOTIDE SEQUENCE [LARGE SCALE GENOMIC DNA]</scope>
    <source>
        <strain evidence="8 9">29B2s-10</strain>
    </source>
</reference>
<keyword evidence="4" id="KW-0539">Nucleus</keyword>
<feature type="compositionally biased region" description="Polar residues" evidence="5">
    <location>
        <begin position="439"/>
        <end position="448"/>
    </location>
</feature>
<dbReference type="PANTHER" id="PTHR19932:SF10">
    <property type="entry name" value="WD REPEAT AND HMG-BOX DNA-BINDING PROTEIN 1"/>
    <property type="match status" value="1"/>
</dbReference>
<feature type="compositionally biased region" description="Polar residues" evidence="5">
    <location>
        <begin position="407"/>
        <end position="416"/>
    </location>
</feature>
<proteinExistence type="predicted"/>
<feature type="region of interest" description="Disordered" evidence="5">
    <location>
        <begin position="400"/>
        <end position="448"/>
    </location>
</feature>
<dbReference type="InterPro" id="IPR015943">
    <property type="entry name" value="WD40/YVTN_repeat-like_dom_sf"/>
</dbReference>
<organism evidence="8 9">
    <name type="scientific">[Candida] anglica</name>
    <dbReference type="NCBI Taxonomy" id="148631"/>
    <lineage>
        <taxon>Eukaryota</taxon>
        <taxon>Fungi</taxon>
        <taxon>Dikarya</taxon>
        <taxon>Ascomycota</taxon>
        <taxon>Saccharomycotina</taxon>
        <taxon>Pichiomycetes</taxon>
        <taxon>Debaryomycetaceae</taxon>
        <taxon>Kurtzmaniella</taxon>
    </lineage>
</organism>
<dbReference type="InterPro" id="IPR022100">
    <property type="entry name" value="WDHD1/CFT4_beta-prop_2nd"/>
</dbReference>
<evidence type="ECO:0000256" key="4">
    <source>
        <dbReference type="ARBA" id="ARBA00023242"/>
    </source>
</evidence>
<keyword evidence="3" id="KW-0677">Repeat</keyword>
<evidence type="ECO:0000256" key="5">
    <source>
        <dbReference type="SAM" id="MobiDB-lite"/>
    </source>
</evidence>
<dbReference type="InterPro" id="IPR036322">
    <property type="entry name" value="WD40_repeat_dom_sf"/>
</dbReference>
<evidence type="ECO:0000259" key="7">
    <source>
        <dbReference type="Pfam" id="PF20946"/>
    </source>
</evidence>
<dbReference type="Proteomes" id="UP001497600">
    <property type="component" value="Chromosome E"/>
</dbReference>